<dbReference type="GO" id="GO:0009675">
    <property type="term" value="F:high-affinity sulfate:proton symporter activity"/>
    <property type="evidence" value="ECO:0007669"/>
    <property type="project" value="TreeGrafter"/>
</dbReference>
<dbReference type="NCBIfam" id="NF003433">
    <property type="entry name" value="PRK04949.1"/>
    <property type="match status" value="1"/>
</dbReference>
<comment type="function">
    <text evidence="11">High affinity, high specificity proton-dependent sulfate transporter, which mediates sulfate uptake. Provides the sulfur source for the cysteine synthesis pathway.</text>
</comment>
<keyword evidence="13" id="KW-1185">Reference proteome</keyword>
<gene>
    <name evidence="11 12" type="primary">cysZ</name>
    <name evidence="12" type="ORF">FCL42_03295</name>
</gene>
<keyword evidence="7 11" id="KW-1133">Transmembrane helix</keyword>
<evidence type="ECO:0000256" key="6">
    <source>
        <dbReference type="ARBA" id="ARBA00022692"/>
    </source>
</evidence>
<keyword evidence="6 11" id="KW-0812">Transmembrane</keyword>
<keyword evidence="9 11" id="KW-0472">Membrane</keyword>
<feature type="transmembrane region" description="Helical" evidence="11">
    <location>
        <begin position="260"/>
        <end position="293"/>
    </location>
</feature>
<dbReference type="HAMAP" id="MF_00468">
    <property type="entry name" value="CysZ"/>
    <property type="match status" value="1"/>
</dbReference>
<dbReference type="InterPro" id="IPR059112">
    <property type="entry name" value="CysZ/EI24"/>
</dbReference>
<dbReference type="PANTHER" id="PTHR37468">
    <property type="entry name" value="SULFATE TRANSPORTER CYSZ"/>
    <property type="match status" value="1"/>
</dbReference>
<comment type="caution">
    <text evidence="12">The sequence shown here is derived from an EMBL/GenBank/DDBJ whole genome shotgun (WGS) entry which is preliminary data.</text>
</comment>
<evidence type="ECO:0000256" key="1">
    <source>
        <dbReference type="ARBA" id="ARBA00004141"/>
    </source>
</evidence>
<evidence type="ECO:0000256" key="8">
    <source>
        <dbReference type="ARBA" id="ARBA00023032"/>
    </source>
</evidence>
<keyword evidence="3 11" id="KW-1003">Cell membrane</keyword>
<keyword evidence="4 11" id="KW-0997">Cell inner membrane</keyword>
<evidence type="ECO:0000256" key="7">
    <source>
        <dbReference type="ARBA" id="ARBA00022989"/>
    </source>
</evidence>
<dbReference type="EMBL" id="SWCJ01000002">
    <property type="protein sequence ID" value="TKB57316.1"/>
    <property type="molecule type" value="Genomic_DNA"/>
</dbReference>
<accession>A0A4U1BRX2</accession>
<dbReference type="GO" id="GO:0019344">
    <property type="term" value="P:cysteine biosynthetic process"/>
    <property type="evidence" value="ECO:0007669"/>
    <property type="project" value="UniProtKB-UniRule"/>
</dbReference>
<evidence type="ECO:0000256" key="9">
    <source>
        <dbReference type="ARBA" id="ARBA00023136"/>
    </source>
</evidence>
<evidence type="ECO:0000256" key="4">
    <source>
        <dbReference type="ARBA" id="ARBA00022519"/>
    </source>
</evidence>
<proteinExistence type="inferred from homology"/>
<dbReference type="Pfam" id="PF07264">
    <property type="entry name" value="EI24"/>
    <property type="match status" value="1"/>
</dbReference>
<evidence type="ECO:0000256" key="10">
    <source>
        <dbReference type="ARBA" id="ARBA00023192"/>
    </source>
</evidence>
<evidence type="ECO:0000256" key="11">
    <source>
        <dbReference type="HAMAP-Rule" id="MF_00468"/>
    </source>
</evidence>
<evidence type="ECO:0000256" key="3">
    <source>
        <dbReference type="ARBA" id="ARBA00022475"/>
    </source>
</evidence>
<feature type="transmembrane region" description="Helical" evidence="11">
    <location>
        <begin position="197"/>
        <end position="214"/>
    </location>
</feature>
<protein>
    <recommendedName>
        <fullName evidence="11">Sulfate transporter CysZ</fullName>
    </recommendedName>
</protein>
<dbReference type="OrthoDB" id="5292355at2"/>
<evidence type="ECO:0000256" key="5">
    <source>
        <dbReference type="ARBA" id="ARBA00022605"/>
    </source>
</evidence>
<feature type="transmembrane region" description="Helical" evidence="11">
    <location>
        <begin position="123"/>
        <end position="144"/>
    </location>
</feature>
<dbReference type="GO" id="GO:0000103">
    <property type="term" value="P:sulfate assimilation"/>
    <property type="evidence" value="ECO:0007669"/>
    <property type="project" value="InterPro"/>
</dbReference>
<evidence type="ECO:0000313" key="13">
    <source>
        <dbReference type="Proteomes" id="UP000305675"/>
    </source>
</evidence>
<dbReference type="Proteomes" id="UP000305675">
    <property type="component" value="Unassembled WGS sequence"/>
</dbReference>
<feature type="transmembrane region" description="Helical" evidence="11">
    <location>
        <begin position="83"/>
        <end position="103"/>
    </location>
</feature>
<dbReference type="GO" id="GO:0005886">
    <property type="term" value="C:plasma membrane"/>
    <property type="evidence" value="ECO:0007669"/>
    <property type="project" value="UniProtKB-SubCell"/>
</dbReference>
<dbReference type="InterPro" id="IPR022985">
    <property type="entry name" value="Sulfate_CysZ"/>
</dbReference>
<keyword evidence="8 11" id="KW-0764">Sulfate transport</keyword>
<keyword evidence="5 11" id="KW-0028">Amino-acid biosynthesis</keyword>
<name>A0A4U1BRX2_9GAMM</name>
<keyword evidence="10 11" id="KW-0198">Cysteine biosynthesis</keyword>
<reference evidence="12 13" key="1">
    <citation type="submission" date="2019-04" db="EMBL/GenBank/DDBJ databases">
        <authorList>
            <person name="Hwang J.C."/>
        </authorList>
    </citation>
    <scope>NUCLEOTIDE SEQUENCE [LARGE SCALE GENOMIC DNA]</scope>
    <source>
        <strain evidence="12 13">IMCC35002</strain>
    </source>
</reference>
<evidence type="ECO:0000313" key="12">
    <source>
        <dbReference type="EMBL" id="TKB57316.1"/>
    </source>
</evidence>
<organism evidence="12 13">
    <name type="scientific">Ferrimonas aestuarii</name>
    <dbReference type="NCBI Taxonomy" id="2569539"/>
    <lineage>
        <taxon>Bacteria</taxon>
        <taxon>Pseudomonadati</taxon>
        <taxon>Pseudomonadota</taxon>
        <taxon>Gammaproteobacteria</taxon>
        <taxon>Alteromonadales</taxon>
        <taxon>Ferrimonadaceae</taxon>
        <taxon>Ferrimonas</taxon>
    </lineage>
</organism>
<keyword evidence="2 11" id="KW-0813">Transport</keyword>
<dbReference type="AlphaFoldDB" id="A0A4U1BRX2"/>
<sequence length="303" mass="34263">MVKFSTISIGLVNLTLYQKPIHFVTASNNRKVDAGRIHTAKWLKFLFYWSKSVIGRVLPEGASGASYFMKGFDLIRTKGLRRFVLLPLSVNFILFGAAFYWLFTQLGVWMDELMATIPSWLDWLNWFLWPLAVVSVLVVFSFIFSSVMNWIAAPFNGLLADQVERRLTGKGNDDSVMDTVKDVPRVLGREWIKLKYYLPRALLLLILFMIPGIGQTLAPLLWFLFSAWMMAIQYLDYPFDNHKIPFGTMRDALGGRKGESMAFGASAAAFAMIPFVNLIVMPVAICGATALWVDKHLGKIDPS</sequence>
<comment type="similarity">
    <text evidence="11">Belongs to the CysZ family.</text>
</comment>
<evidence type="ECO:0000256" key="2">
    <source>
        <dbReference type="ARBA" id="ARBA00022448"/>
    </source>
</evidence>
<comment type="subcellular location">
    <subcellularLocation>
        <location evidence="11">Cell inner membrane</location>
        <topology evidence="11">Multi-pass membrane protein</topology>
    </subcellularLocation>
    <subcellularLocation>
        <location evidence="1">Membrane</location>
        <topology evidence="1">Multi-pass membrane protein</topology>
    </subcellularLocation>
</comment>
<dbReference type="PANTHER" id="PTHR37468:SF1">
    <property type="entry name" value="SULFATE TRANSPORTER CYSZ"/>
    <property type="match status" value="1"/>
</dbReference>
<dbReference type="InterPro" id="IPR050480">
    <property type="entry name" value="CysZ-like"/>
</dbReference>